<dbReference type="AlphaFoldDB" id="A0A2P4ZYZ3"/>
<protein>
    <submittedName>
        <fullName evidence="1">Uncharacterized protein</fullName>
    </submittedName>
</protein>
<evidence type="ECO:0000313" key="1">
    <source>
        <dbReference type="EMBL" id="PON29483.1"/>
    </source>
</evidence>
<comment type="caution">
    <text evidence="1">The sequence shown here is derived from an EMBL/GenBank/DDBJ whole genome shotgun (WGS) entry which is preliminary data.</text>
</comment>
<dbReference type="GeneID" id="29985959"/>
<keyword evidence="2" id="KW-1185">Reference proteome</keyword>
<dbReference type="EMBL" id="JPDN02000004">
    <property type="protein sequence ID" value="PON29483.1"/>
    <property type="molecule type" value="Genomic_DNA"/>
</dbReference>
<gene>
    <name evidence="1" type="ORF">TGAM01_v201732</name>
</gene>
<name>A0A2P4ZYZ3_9HYPO</name>
<organism evidence="1 2">
    <name type="scientific">Trichoderma gamsii</name>
    <dbReference type="NCBI Taxonomy" id="398673"/>
    <lineage>
        <taxon>Eukaryota</taxon>
        <taxon>Fungi</taxon>
        <taxon>Dikarya</taxon>
        <taxon>Ascomycota</taxon>
        <taxon>Pezizomycotina</taxon>
        <taxon>Sordariomycetes</taxon>
        <taxon>Hypocreomycetidae</taxon>
        <taxon>Hypocreales</taxon>
        <taxon>Hypocreaceae</taxon>
        <taxon>Trichoderma</taxon>
    </lineage>
</organism>
<proteinExistence type="predicted"/>
<evidence type="ECO:0000313" key="2">
    <source>
        <dbReference type="Proteomes" id="UP000054821"/>
    </source>
</evidence>
<accession>A0A2P4ZYZ3</accession>
<sequence length="637" mass="71766">MASSNRTPLTSIDSINSQIEKVVPTADQSRFVRGFSKELWEGLAAAARSSSFGRNTIDLGSLVKHGPKMPDDMEDTTELTGFATWEITREPKSLIPPLPVQPHDPRNGLKRRWSLMKPQPTPCEISERSSFQVSDSKSNGLAFMFLAWSYILCVFLLEEQRVSVAYEDAAVPSDDEKPTSNEFTVDLGDASDEEYRWWSALLSPGQGWKATRFGHPVWAVSFTGNVRFNVISQPSASQPSEEIEEINEIKPPTSREAIAFLSRFASLYNLESQAALGLAMALTVPLHKNMSSTIHLPKPHLAKSSAVSLTSVINKEFRQLSYYMVLSSNPAFVASTLWSVFWEPEVDCNLVTPWFDPIIDVLQPLIEQEDLETVGHILALRRPNVAPLWYGLLACGTTETVSAIVPYLKTLNTRVPARLIPEVAVWTDSPQSFMDMPGDGPYLQENQISRADAWRLRYECCNTWKDGAHFRYLPSTPFRPFGFINGDELEAVVHKHLEECSRHQWTYQGFTWILKSGVTLLHEPRILTTSWADFEDDSVIQPPKRESMDPNYKPDHAASQRAVGDIFRWAATEMESSGRHIYSHPWVDIKSHCIEAENAKKSGKKGMMRLSELLMARIKEWNDNREDDETVVGAGEA</sequence>
<dbReference type="Proteomes" id="UP000054821">
    <property type="component" value="Unassembled WGS sequence"/>
</dbReference>
<dbReference type="RefSeq" id="XP_024406444.1">
    <property type="nucleotide sequence ID" value="XM_024548833.1"/>
</dbReference>
<reference evidence="1 2" key="1">
    <citation type="journal article" date="2016" name="Genome Announc.">
        <title>Draft Whole-Genome Sequence of Trichoderma gamsii T6085, a Promising Biocontrol Agent of Fusarium Head Blight on Wheat.</title>
        <authorList>
            <person name="Baroncelli R."/>
            <person name="Zapparata A."/>
            <person name="Piaggeschi G."/>
            <person name="Sarrocco S."/>
            <person name="Vannacci G."/>
        </authorList>
    </citation>
    <scope>NUCLEOTIDE SEQUENCE [LARGE SCALE GENOMIC DNA]</scope>
    <source>
        <strain evidence="1 2">T6085</strain>
    </source>
</reference>